<dbReference type="PANTHER" id="PTHR43312:SF1">
    <property type="entry name" value="NADP-DEPENDENT OXIDOREDUCTASE DOMAIN-CONTAINING PROTEIN"/>
    <property type="match status" value="1"/>
</dbReference>
<sequence length="331" mass="35727">MTDRPPPYRPPPYRPPPHRPAPSALISRRRLLALSAAAGVVAAVTGGRGRRAAAAGTPLMRPIHSTGLMMPAVGLGTWITFNVGNDPEAIAGCTAVMKAFFEAGGRMIDSSPMYGSAQMVVGRGLDALGRPQAVYAADKVWISSGDDGPDQIAASRALWGVPQFDLMQVHNLRGWEAHLETLFAMKAAGRLTHVGITTSEGRRHDTFEQVMASQPLDTIQITYNILDRAVEDRILPLARERGQAVIVNRPFRQGGLTRRLAREPLPGWAAEIGAGSWAQALLKFILSHPDITCAIPATTRVDHVRENLDAARGPLPDAALRRRMIADVEAI</sequence>
<reference evidence="3 4" key="1">
    <citation type="submission" date="2024-03" db="EMBL/GenBank/DDBJ databases">
        <title>High-quality draft genome sequencing of Tistrella sp. BH-R2-4.</title>
        <authorList>
            <person name="Dong C."/>
        </authorList>
    </citation>
    <scope>NUCLEOTIDE SEQUENCE [LARGE SCALE GENOMIC DNA]</scope>
    <source>
        <strain evidence="3 4">BH-R2-4</strain>
    </source>
</reference>
<feature type="region of interest" description="Disordered" evidence="1">
    <location>
        <begin position="1"/>
        <end position="22"/>
    </location>
</feature>
<dbReference type="Proteomes" id="UP001413721">
    <property type="component" value="Unassembled WGS sequence"/>
</dbReference>
<organism evidence="3 4">
    <name type="scientific">Tistrella arctica</name>
    <dbReference type="NCBI Taxonomy" id="3133430"/>
    <lineage>
        <taxon>Bacteria</taxon>
        <taxon>Pseudomonadati</taxon>
        <taxon>Pseudomonadota</taxon>
        <taxon>Alphaproteobacteria</taxon>
        <taxon>Geminicoccales</taxon>
        <taxon>Geminicoccaceae</taxon>
        <taxon>Tistrella</taxon>
    </lineage>
</organism>
<dbReference type="EMBL" id="JBBKTW010000013">
    <property type="protein sequence ID" value="MEN2991712.1"/>
    <property type="molecule type" value="Genomic_DNA"/>
</dbReference>
<protein>
    <submittedName>
        <fullName evidence="3">Aldo/keto reductase</fullName>
    </submittedName>
</protein>
<dbReference type="InterPro" id="IPR036812">
    <property type="entry name" value="NAD(P)_OxRdtase_dom_sf"/>
</dbReference>
<evidence type="ECO:0000313" key="4">
    <source>
        <dbReference type="Proteomes" id="UP001413721"/>
    </source>
</evidence>
<dbReference type="SUPFAM" id="SSF51430">
    <property type="entry name" value="NAD(P)-linked oxidoreductase"/>
    <property type="match status" value="1"/>
</dbReference>
<dbReference type="InterPro" id="IPR053135">
    <property type="entry name" value="AKR2_Oxidoreductase"/>
</dbReference>
<evidence type="ECO:0000259" key="2">
    <source>
        <dbReference type="Pfam" id="PF00248"/>
    </source>
</evidence>
<evidence type="ECO:0000313" key="3">
    <source>
        <dbReference type="EMBL" id="MEN2991712.1"/>
    </source>
</evidence>
<keyword evidence="4" id="KW-1185">Reference proteome</keyword>
<dbReference type="RefSeq" id="WP_345935900.1">
    <property type="nucleotide sequence ID" value="NZ_JBBKTV010000016.1"/>
</dbReference>
<dbReference type="PANTHER" id="PTHR43312">
    <property type="entry name" value="D-THREO-ALDOSE 1-DEHYDROGENASE"/>
    <property type="match status" value="1"/>
</dbReference>
<accession>A0ABU9YST7</accession>
<dbReference type="Gene3D" id="3.20.20.100">
    <property type="entry name" value="NADP-dependent oxidoreductase domain"/>
    <property type="match status" value="1"/>
</dbReference>
<feature type="compositionally biased region" description="Pro residues" evidence="1">
    <location>
        <begin position="1"/>
        <end position="20"/>
    </location>
</feature>
<name>A0ABU9YST7_9PROT</name>
<comment type="caution">
    <text evidence="3">The sequence shown here is derived from an EMBL/GenBank/DDBJ whole genome shotgun (WGS) entry which is preliminary data.</text>
</comment>
<dbReference type="CDD" id="cd19095">
    <property type="entry name" value="AKR_PA4992-like"/>
    <property type="match status" value="1"/>
</dbReference>
<evidence type="ECO:0000256" key="1">
    <source>
        <dbReference type="SAM" id="MobiDB-lite"/>
    </source>
</evidence>
<gene>
    <name evidence="3" type="ORF">WG926_25595</name>
</gene>
<proteinExistence type="predicted"/>
<dbReference type="InterPro" id="IPR006311">
    <property type="entry name" value="TAT_signal"/>
</dbReference>
<dbReference type="InterPro" id="IPR023210">
    <property type="entry name" value="NADP_OxRdtase_dom"/>
</dbReference>
<dbReference type="PROSITE" id="PS51318">
    <property type="entry name" value="TAT"/>
    <property type="match status" value="1"/>
</dbReference>
<feature type="domain" description="NADP-dependent oxidoreductase" evidence="2">
    <location>
        <begin position="73"/>
        <end position="318"/>
    </location>
</feature>
<dbReference type="Pfam" id="PF00248">
    <property type="entry name" value="Aldo_ket_red"/>
    <property type="match status" value="1"/>
</dbReference>